<dbReference type="EMBL" id="SSOB01000017">
    <property type="protein sequence ID" value="THF78037.1"/>
    <property type="molecule type" value="Genomic_DNA"/>
</dbReference>
<feature type="DNA-binding region" description="H-T-H motif" evidence="2">
    <location>
        <begin position="25"/>
        <end position="44"/>
    </location>
</feature>
<dbReference type="PANTHER" id="PTHR43479">
    <property type="entry name" value="ACREF/ENVCD OPERON REPRESSOR-RELATED"/>
    <property type="match status" value="1"/>
</dbReference>
<gene>
    <name evidence="4" type="ORF">E6C55_15175</name>
</gene>
<comment type="caution">
    <text evidence="4">The sequence shown here is derived from an EMBL/GenBank/DDBJ whole genome shotgun (WGS) entry which is preliminary data.</text>
</comment>
<evidence type="ECO:0000256" key="1">
    <source>
        <dbReference type="ARBA" id="ARBA00023125"/>
    </source>
</evidence>
<dbReference type="SUPFAM" id="SSF46689">
    <property type="entry name" value="Homeodomain-like"/>
    <property type="match status" value="1"/>
</dbReference>
<evidence type="ECO:0000256" key="2">
    <source>
        <dbReference type="PROSITE-ProRule" id="PRU00335"/>
    </source>
</evidence>
<evidence type="ECO:0000313" key="4">
    <source>
        <dbReference type="EMBL" id="THF78037.1"/>
    </source>
</evidence>
<dbReference type="InterPro" id="IPR001647">
    <property type="entry name" value="HTH_TetR"/>
</dbReference>
<dbReference type="InterPro" id="IPR009057">
    <property type="entry name" value="Homeodomain-like_sf"/>
</dbReference>
<dbReference type="PANTHER" id="PTHR43479:SF22">
    <property type="entry name" value="TRANSCRIPTIONAL REGULATOR, TETR FAMILY"/>
    <property type="match status" value="1"/>
</dbReference>
<keyword evidence="1 2" id="KW-0238">DNA-binding</keyword>
<organism evidence="4 5">
    <name type="scientific">Cohnella fermenti</name>
    <dbReference type="NCBI Taxonomy" id="2565925"/>
    <lineage>
        <taxon>Bacteria</taxon>
        <taxon>Bacillati</taxon>
        <taxon>Bacillota</taxon>
        <taxon>Bacilli</taxon>
        <taxon>Bacillales</taxon>
        <taxon>Paenibacillaceae</taxon>
        <taxon>Cohnella</taxon>
    </lineage>
</organism>
<keyword evidence="5" id="KW-1185">Reference proteome</keyword>
<proteinExistence type="predicted"/>
<dbReference type="Proteomes" id="UP000310636">
    <property type="component" value="Unassembled WGS sequence"/>
</dbReference>
<dbReference type="OrthoDB" id="9812993at2"/>
<evidence type="ECO:0000313" key="5">
    <source>
        <dbReference type="Proteomes" id="UP000310636"/>
    </source>
</evidence>
<dbReference type="PROSITE" id="PS50977">
    <property type="entry name" value="HTH_TETR_2"/>
    <property type="match status" value="1"/>
</dbReference>
<evidence type="ECO:0000259" key="3">
    <source>
        <dbReference type="PROSITE" id="PS50977"/>
    </source>
</evidence>
<dbReference type="AlphaFoldDB" id="A0A4S4BSQ2"/>
<accession>A0A4S4BSQ2</accession>
<dbReference type="GO" id="GO:0003677">
    <property type="term" value="F:DNA binding"/>
    <property type="evidence" value="ECO:0007669"/>
    <property type="project" value="UniProtKB-UniRule"/>
</dbReference>
<reference evidence="4 5" key="1">
    <citation type="submission" date="2019-04" db="EMBL/GenBank/DDBJ databases">
        <title>Cohnella sp. nov. isolated from preserved vegetables.</title>
        <authorList>
            <person name="Lin S.-Y."/>
            <person name="Hung M.-H."/>
            <person name="Young C.-C."/>
        </authorList>
    </citation>
    <scope>NUCLEOTIDE SEQUENCE [LARGE SCALE GENOMIC DNA]</scope>
    <source>
        <strain evidence="4 5">CC-MHH1044</strain>
    </source>
</reference>
<sequence>MNDKRQQIIEAAMRCFSRKGVQATSIQDIVDELGMAKGSLYFYFKSKDELIVSVFSHFAGIALSGMAERPGEERLPRRERLRLQLQRSIEVIVRNRNIPLMLAREPLEFKSGMRSIMEDVRSRLYRWYRDHIEAIYGPESVPYVWDGAAMLSGLMMEYYRVLLLGEPSFNASRLAGFVVNRLDDLMAGLMREKGTPLLGFRDVMDGFSLEEEEGEAAKSLPALLRELRRKAETEKGEHSPERCEDFLASLSRLEEELAKPVPDRIIVRGMLAFLKEEASPSWHELLSQVENRIVPV</sequence>
<dbReference type="InterPro" id="IPR050624">
    <property type="entry name" value="HTH-type_Tx_Regulator"/>
</dbReference>
<dbReference type="PRINTS" id="PR00455">
    <property type="entry name" value="HTHTETR"/>
</dbReference>
<name>A0A4S4BSQ2_9BACL</name>
<protein>
    <submittedName>
        <fullName evidence="4">TetR/AcrR family transcriptional regulator</fullName>
    </submittedName>
</protein>
<dbReference type="Pfam" id="PF00440">
    <property type="entry name" value="TetR_N"/>
    <property type="match status" value="1"/>
</dbReference>
<dbReference type="Gene3D" id="1.10.357.10">
    <property type="entry name" value="Tetracycline Repressor, domain 2"/>
    <property type="match status" value="1"/>
</dbReference>
<dbReference type="RefSeq" id="WP_136370648.1">
    <property type="nucleotide sequence ID" value="NZ_SSOB01000017.1"/>
</dbReference>
<feature type="domain" description="HTH tetR-type" evidence="3">
    <location>
        <begin position="2"/>
        <end position="62"/>
    </location>
</feature>